<dbReference type="GO" id="GO:0070860">
    <property type="term" value="C:RNA polymerase I core factor complex"/>
    <property type="evidence" value="ECO:0007669"/>
    <property type="project" value="TreeGrafter"/>
</dbReference>
<evidence type="ECO:0000313" key="3">
    <source>
        <dbReference type="Proteomes" id="UP001324427"/>
    </source>
</evidence>
<name>A0AAV9JRE4_9PEZI</name>
<feature type="compositionally biased region" description="Polar residues" evidence="1">
    <location>
        <begin position="10"/>
        <end position="19"/>
    </location>
</feature>
<protein>
    <submittedName>
        <fullName evidence="2">Uncharacterized protein</fullName>
    </submittedName>
</protein>
<evidence type="ECO:0000256" key="1">
    <source>
        <dbReference type="SAM" id="MobiDB-lite"/>
    </source>
</evidence>
<reference evidence="2 3" key="1">
    <citation type="submission" date="2021-11" db="EMBL/GenBank/DDBJ databases">
        <title>Black yeast isolated from Biological Soil Crust.</title>
        <authorList>
            <person name="Kurbessoian T."/>
        </authorList>
    </citation>
    <scope>NUCLEOTIDE SEQUENCE [LARGE SCALE GENOMIC DNA]</scope>
    <source>
        <strain evidence="2 3">CCFEE 5522</strain>
    </source>
</reference>
<dbReference type="InterPro" id="IPR053029">
    <property type="entry name" value="RNA_pol_I-specific_init_factor"/>
</dbReference>
<feature type="compositionally biased region" description="Low complexity" evidence="1">
    <location>
        <begin position="292"/>
        <end position="306"/>
    </location>
</feature>
<evidence type="ECO:0000313" key="2">
    <source>
        <dbReference type="EMBL" id="KAK4548206.1"/>
    </source>
</evidence>
<dbReference type="Proteomes" id="UP001324427">
    <property type="component" value="Unassembled WGS sequence"/>
</dbReference>
<feature type="compositionally biased region" description="Basic and acidic residues" evidence="1">
    <location>
        <begin position="89"/>
        <end position="100"/>
    </location>
</feature>
<comment type="caution">
    <text evidence="2">The sequence shown here is derived from an EMBL/GenBank/DDBJ whole genome shotgun (WGS) entry which is preliminary data.</text>
</comment>
<dbReference type="GO" id="GO:0001164">
    <property type="term" value="F:RNA polymerase I core promoter sequence-specific DNA binding"/>
    <property type="evidence" value="ECO:0007669"/>
    <property type="project" value="InterPro"/>
</dbReference>
<feature type="compositionally biased region" description="Basic and acidic residues" evidence="1">
    <location>
        <begin position="203"/>
        <end position="219"/>
    </location>
</feature>
<dbReference type="PANTHER" id="PTHR28244:SF1">
    <property type="entry name" value="RNA POLYMERASE I-SPECIFIC TRANSCRIPTION INITIATION FACTOR RRN11"/>
    <property type="match status" value="1"/>
</dbReference>
<dbReference type="InterPro" id="IPR007224">
    <property type="entry name" value="TIF_Rrn11"/>
</dbReference>
<feature type="region of interest" description="Disordered" evidence="1">
    <location>
        <begin position="185"/>
        <end position="219"/>
    </location>
</feature>
<dbReference type="GO" id="GO:0017025">
    <property type="term" value="F:TBP-class protein binding"/>
    <property type="evidence" value="ECO:0007669"/>
    <property type="project" value="TreeGrafter"/>
</dbReference>
<dbReference type="GO" id="GO:0001181">
    <property type="term" value="F:RNA polymerase I general transcription initiation factor activity"/>
    <property type="evidence" value="ECO:0007669"/>
    <property type="project" value="InterPro"/>
</dbReference>
<dbReference type="PANTHER" id="PTHR28244">
    <property type="entry name" value="RNA POLYMERASE I-SPECIFIC TRANSCRIPTION INITIATION FACTOR RRN11"/>
    <property type="match status" value="1"/>
</dbReference>
<dbReference type="GO" id="GO:0042790">
    <property type="term" value="P:nucleolar large rRNA transcription by RNA polymerase I"/>
    <property type="evidence" value="ECO:0007669"/>
    <property type="project" value="TreeGrafter"/>
</dbReference>
<dbReference type="Pfam" id="PF04090">
    <property type="entry name" value="Rrn11"/>
    <property type="match status" value="1"/>
</dbReference>
<organism evidence="2 3">
    <name type="scientific">Oleoguttula mirabilis</name>
    <dbReference type="NCBI Taxonomy" id="1507867"/>
    <lineage>
        <taxon>Eukaryota</taxon>
        <taxon>Fungi</taxon>
        <taxon>Dikarya</taxon>
        <taxon>Ascomycota</taxon>
        <taxon>Pezizomycotina</taxon>
        <taxon>Dothideomycetes</taxon>
        <taxon>Dothideomycetidae</taxon>
        <taxon>Mycosphaerellales</taxon>
        <taxon>Teratosphaeriaceae</taxon>
        <taxon>Oleoguttula</taxon>
    </lineage>
</organism>
<proteinExistence type="predicted"/>
<sequence>MFAPVYRPSEGQTTFLTRQQKSECKRKRDQEGSDSESGDELLAVKQSPDPDDAQTSASALHPVRKTDPYHVSGHPREAPLPPAPFPHTAVRDSKSQRKPVEEELAALNPPIYVSEWSPEDRSTSSKRRHIENLTTLLHTCMLRGDWQRASRAWGLLLRTETAGRGMDVRQHGRWSIGAELLMRRQQVPARGKPHPSSTGTDQSQERNADPVTDHDRPAFTDEGFRLARQYYERLILQYPHTPWTQHAANALALYPALFNIWIYEVQDRSKRARQGPAGDRPASPTGSERSADVSTASDTHSSTAAAKKQELNEALPIAQSMDELMLSPPYDTSLPLLQLRGMLGLWLADLYGSRAQSPPSSDDEGVHQRLDRGEAVRSRELARLERGKAREVGLKLRASGAELPAVIAHLLDNES</sequence>
<feature type="region of interest" description="Disordered" evidence="1">
    <location>
        <begin position="1"/>
        <end position="100"/>
    </location>
</feature>
<dbReference type="AlphaFoldDB" id="A0AAV9JRE4"/>
<feature type="region of interest" description="Disordered" evidence="1">
    <location>
        <begin position="354"/>
        <end position="373"/>
    </location>
</feature>
<feature type="region of interest" description="Disordered" evidence="1">
    <location>
        <begin position="272"/>
        <end position="308"/>
    </location>
</feature>
<dbReference type="EMBL" id="JAVFHQ010000008">
    <property type="protein sequence ID" value="KAK4548206.1"/>
    <property type="molecule type" value="Genomic_DNA"/>
</dbReference>
<feature type="compositionally biased region" description="Basic and acidic residues" evidence="1">
    <location>
        <begin position="364"/>
        <end position="373"/>
    </location>
</feature>
<feature type="compositionally biased region" description="Basic and acidic residues" evidence="1">
    <location>
        <begin position="20"/>
        <end position="31"/>
    </location>
</feature>
<accession>A0AAV9JRE4</accession>
<gene>
    <name evidence="2" type="ORF">LTR36_010075</name>
</gene>
<keyword evidence="3" id="KW-1185">Reference proteome</keyword>